<feature type="region of interest" description="Disordered" evidence="1">
    <location>
        <begin position="194"/>
        <end position="217"/>
    </location>
</feature>
<keyword evidence="2" id="KW-0472">Membrane</keyword>
<evidence type="ECO:0000256" key="1">
    <source>
        <dbReference type="SAM" id="MobiDB-lite"/>
    </source>
</evidence>
<accession>A0A8H5M062</accession>
<reference evidence="3 4" key="1">
    <citation type="journal article" date="2020" name="ISME J.">
        <title>Uncovering the hidden diversity of litter-decomposition mechanisms in mushroom-forming fungi.</title>
        <authorList>
            <person name="Floudas D."/>
            <person name="Bentzer J."/>
            <person name="Ahren D."/>
            <person name="Johansson T."/>
            <person name="Persson P."/>
            <person name="Tunlid A."/>
        </authorList>
    </citation>
    <scope>NUCLEOTIDE SEQUENCE [LARGE SCALE GENOMIC DNA]</scope>
    <source>
        <strain evidence="3 4">CBS 406.79</strain>
    </source>
</reference>
<dbReference type="Proteomes" id="UP000518752">
    <property type="component" value="Unassembled WGS sequence"/>
</dbReference>
<organism evidence="3 4">
    <name type="scientific">Collybiopsis confluens</name>
    <dbReference type="NCBI Taxonomy" id="2823264"/>
    <lineage>
        <taxon>Eukaryota</taxon>
        <taxon>Fungi</taxon>
        <taxon>Dikarya</taxon>
        <taxon>Basidiomycota</taxon>
        <taxon>Agaricomycotina</taxon>
        <taxon>Agaricomycetes</taxon>
        <taxon>Agaricomycetidae</taxon>
        <taxon>Agaricales</taxon>
        <taxon>Marasmiineae</taxon>
        <taxon>Omphalotaceae</taxon>
        <taxon>Collybiopsis</taxon>
    </lineage>
</organism>
<comment type="caution">
    <text evidence="3">The sequence shown here is derived from an EMBL/GenBank/DDBJ whole genome shotgun (WGS) entry which is preliminary data.</text>
</comment>
<evidence type="ECO:0000313" key="4">
    <source>
        <dbReference type="Proteomes" id="UP000518752"/>
    </source>
</evidence>
<keyword evidence="4" id="KW-1185">Reference proteome</keyword>
<evidence type="ECO:0000313" key="3">
    <source>
        <dbReference type="EMBL" id="KAF5375801.1"/>
    </source>
</evidence>
<feature type="region of interest" description="Disordered" evidence="1">
    <location>
        <begin position="430"/>
        <end position="451"/>
    </location>
</feature>
<keyword evidence="2" id="KW-1133">Transmembrane helix</keyword>
<dbReference type="AlphaFoldDB" id="A0A8H5M062"/>
<evidence type="ECO:0000256" key="2">
    <source>
        <dbReference type="SAM" id="Phobius"/>
    </source>
</evidence>
<feature type="region of interest" description="Disordered" evidence="1">
    <location>
        <begin position="639"/>
        <end position="665"/>
    </location>
</feature>
<feature type="region of interest" description="Disordered" evidence="1">
    <location>
        <begin position="338"/>
        <end position="361"/>
    </location>
</feature>
<sequence length="701" mass="77218">MGLPRSVSLSTLHLKRYSRSRLVLQQQPLPLTLTMPNEASQSLAMIPEPMRIARDGRRKEMEQSCWAGCRGKEEEEGHPKLRISLNRTASSRECTIATAIDCMSPKLGLCHFPFLILKNLDSDFYPNSFRLQLSTFVSLVTFSSPDPPPSKQIDETRDRLSNKKPQGIFQLCPSLSPTTTQAFEGQGRLSTPLEAAGIADITPVPKHTSKTVEKTAQRSISVIPRNLPLEQQQSGRDVGRRLRLHISHIASKPSSPPKNPSGSLVKKLLTESQTKEILGAMVKLFSRFYISHGDRITRILGLWGAAELGPFQRRHHLTIDHGFDLLMYATQHRISLPNFPGRNEHSHPASNTLDEDDGASIMSSPQHRISIPLRQRKMHVHSSQCSTVHVPPHPSSTCWFIALTGFAAILEYDKGTEGGAEKETTLPLLSLGESGGGGGTETQKPIHEWDGMKKDDTRPLYLLLSISLLLMPFRIWIPPSSTTKQRDVRPGSILPLMPHVSPSPSPPPLFSFTPSLPSNLSLPLIPPTLKQHPNQDKRLLRRLYFFAIVFIPIISVSTSLFAIWSPYSSTSFVSHPAIPQSASKPEHRLRLSISAVLSPPSAQVAVLASIVIVGVSGIVDVIHYPHLLCLSRIKVDTRGGTDVEDSDVETSLSPSPHIAAIPESGSDSAAVLSSVSITDYHYHHRSPTFQPPPHAHPKSTI</sequence>
<proteinExistence type="predicted"/>
<protein>
    <submittedName>
        <fullName evidence="3">Uncharacterized protein</fullName>
    </submittedName>
</protein>
<feature type="transmembrane region" description="Helical" evidence="2">
    <location>
        <begin position="460"/>
        <end position="477"/>
    </location>
</feature>
<dbReference type="EMBL" id="JAACJN010000094">
    <property type="protein sequence ID" value="KAF5375801.1"/>
    <property type="molecule type" value="Genomic_DNA"/>
</dbReference>
<feature type="transmembrane region" description="Helical" evidence="2">
    <location>
        <begin position="604"/>
        <end position="624"/>
    </location>
</feature>
<gene>
    <name evidence="3" type="ORF">D9757_011198</name>
</gene>
<name>A0A8H5M062_9AGAR</name>
<keyword evidence="2" id="KW-0812">Transmembrane</keyword>
<feature type="transmembrane region" description="Helical" evidence="2">
    <location>
        <begin position="543"/>
        <end position="564"/>
    </location>
</feature>